<dbReference type="Pfam" id="PF00201">
    <property type="entry name" value="UDPGT"/>
    <property type="match status" value="1"/>
</dbReference>
<gene>
    <name evidence="6" type="ORF">BVC80_9065g19</name>
</gene>
<dbReference type="GO" id="GO:0035251">
    <property type="term" value="F:UDP-glucosyltransferase activity"/>
    <property type="evidence" value="ECO:0007669"/>
    <property type="project" value="InterPro"/>
</dbReference>
<evidence type="ECO:0000313" key="6">
    <source>
        <dbReference type="EMBL" id="OUZ99749.1"/>
    </source>
</evidence>
<dbReference type="SUPFAM" id="SSF53756">
    <property type="entry name" value="UDP-Glycosyltransferase/glycogen phosphorylase"/>
    <property type="match status" value="1"/>
</dbReference>
<dbReference type="EMBL" id="MVGT01004390">
    <property type="protein sequence ID" value="OUZ99749.1"/>
    <property type="molecule type" value="Genomic_DNA"/>
</dbReference>
<comment type="similarity">
    <text evidence="1 3">Belongs to the UDP-glycosyltransferase family.</text>
</comment>
<evidence type="ECO:0000256" key="4">
    <source>
        <dbReference type="RuleBase" id="RU362057"/>
    </source>
</evidence>
<dbReference type="OMA" id="LWAYRAP"/>
<evidence type="ECO:0000256" key="5">
    <source>
        <dbReference type="SAM" id="MobiDB-lite"/>
    </source>
</evidence>
<dbReference type="PANTHER" id="PTHR48049">
    <property type="entry name" value="GLYCOSYLTRANSFERASE"/>
    <property type="match status" value="1"/>
</dbReference>
<evidence type="ECO:0000313" key="7">
    <source>
        <dbReference type="Proteomes" id="UP000195402"/>
    </source>
</evidence>
<organism evidence="6 7">
    <name type="scientific">Macleaya cordata</name>
    <name type="common">Five-seeded plume-poppy</name>
    <name type="synonym">Bocconia cordata</name>
    <dbReference type="NCBI Taxonomy" id="56857"/>
    <lineage>
        <taxon>Eukaryota</taxon>
        <taxon>Viridiplantae</taxon>
        <taxon>Streptophyta</taxon>
        <taxon>Embryophyta</taxon>
        <taxon>Tracheophyta</taxon>
        <taxon>Spermatophyta</taxon>
        <taxon>Magnoliopsida</taxon>
        <taxon>Ranunculales</taxon>
        <taxon>Papaveraceae</taxon>
        <taxon>Papaveroideae</taxon>
        <taxon>Macleaya</taxon>
    </lineage>
</organism>
<accession>A0A200PNG5</accession>
<dbReference type="InterPro" id="IPR035595">
    <property type="entry name" value="UDP_glycos_trans_CS"/>
</dbReference>
<evidence type="ECO:0000256" key="3">
    <source>
        <dbReference type="RuleBase" id="RU003718"/>
    </source>
</evidence>
<dbReference type="FunFam" id="3.40.50.2000:FF:000037">
    <property type="entry name" value="Glycosyltransferase"/>
    <property type="match status" value="1"/>
</dbReference>
<dbReference type="PANTHER" id="PTHR48049:SF60">
    <property type="entry name" value="UDP-GLYCOSYLTRANSFERASE 91B1"/>
    <property type="match status" value="1"/>
</dbReference>
<dbReference type="EC" id="2.4.1.-" evidence="4"/>
<sequence>MADQNQDQEEDIRLHIVVFPWLALGHLIPFLELSKCLAEKGHRISFVSTPRNLQRLLPKIPPNLSSNLNLISFPLPQVDNLLPDQAEATIDLPLHQIPYLKKAYDALDAPMSSFLETSTPDWIIYDFAPHWLPPIASRLGIPSVFFSIFTASFNAFIGPPSQAGRSRMTPEQFIKPVLPVGLLPPPPPPPPPSVQQDNGEDDKHEEWMRISEWLDKQEKGSVVYVALGTEATLSQEELTELALGLEESELPFFWVLRKPAGSSTDHQDPSVLLPDGFQERTKGRGFVCMSWAPQLRILGHPSVGGFLTHCGWSSIIEGLALGCPLILLPVINDQALNSRILEWKKIGLEIERDEEDGLFTKESVAKSLRTVVVEEEGETFRAKARELRGVFGDKERHDRYVGDFARYLKEYRRSTRK</sequence>
<proteinExistence type="inferred from homology"/>
<reference evidence="6 7" key="1">
    <citation type="journal article" date="2017" name="Mol. Plant">
        <title>The Genome of Medicinal Plant Macleaya cordata Provides New Insights into Benzylisoquinoline Alkaloids Metabolism.</title>
        <authorList>
            <person name="Liu X."/>
            <person name="Liu Y."/>
            <person name="Huang P."/>
            <person name="Ma Y."/>
            <person name="Qing Z."/>
            <person name="Tang Q."/>
            <person name="Cao H."/>
            <person name="Cheng P."/>
            <person name="Zheng Y."/>
            <person name="Yuan Z."/>
            <person name="Zhou Y."/>
            <person name="Liu J."/>
            <person name="Tang Z."/>
            <person name="Zhuo Y."/>
            <person name="Zhang Y."/>
            <person name="Yu L."/>
            <person name="Huang J."/>
            <person name="Yang P."/>
            <person name="Peng Q."/>
            <person name="Zhang J."/>
            <person name="Jiang W."/>
            <person name="Zhang Z."/>
            <person name="Lin K."/>
            <person name="Ro D.K."/>
            <person name="Chen X."/>
            <person name="Xiong X."/>
            <person name="Shang Y."/>
            <person name="Huang S."/>
            <person name="Zeng J."/>
        </authorList>
    </citation>
    <scope>NUCLEOTIDE SEQUENCE [LARGE SCALE GENOMIC DNA]</scope>
    <source>
        <strain evidence="7">cv. BLH2017</strain>
        <tissue evidence="6">Root</tissue>
    </source>
</reference>
<dbReference type="InterPro" id="IPR050481">
    <property type="entry name" value="UDP-glycosyltransf_plant"/>
</dbReference>
<protein>
    <recommendedName>
        <fullName evidence="4">Glycosyltransferase</fullName>
        <ecNumber evidence="4">2.4.1.-</ecNumber>
    </recommendedName>
</protein>
<dbReference type="Gene3D" id="3.40.50.2000">
    <property type="entry name" value="Glycogen Phosphorylase B"/>
    <property type="match status" value="2"/>
</dbReference>
<keyword evidence="2 3" id="KW-0808">Transferase</keyword>
<evidence type="ECO:0000256" key="1">
    <source>
        <dbReference type="ARBA" id="ARBA00009995"/>
    </source>
</evidence>
<evidence type="ECO:0000256" key="2">
    <source>
        <dbReference type="ARBA" id="ARBA00022679"/>
    </source>
</evidence>
<comment type="caution">
    <text evidence="6">The sequence shown here is derived from an EMBL/GenBank/DDBJ whole genome shotgun (WGS) entry which is preliminary data.</text>
</comment>
<dbReference type="InParanoid" id="A0A200PNG5"/>
<dbReference type="PROSITE" id="PS00375">
    <property type="entry name" value="UDPGT"/>
    <property type="match status" value="1"/>
</dbReference>
<dbReference type="CDD" id="cd03784">
    <property type="entry name" value="GT1_Gtf-like"/>
    <property type="match status" value="1"/>
</dbReference>
<dbReference type="InterPro" id="IPR002213">
    <property type="entry name" value="UDP_glucos_trans"/>
</dbReference>
<dbReference type="AlphaFoldDB" id="A0A200PNG5"/>
<keyword evidence="3" id="KW-0328">Glycosyltransferase</keyword>
<feature type="region of interest" description="Disordered" evidence="5">
    <location>
        <begin position="180"/>
        <end position="204"/>
    </location>
</feature>
<dbReference type="OrthoDB" id="5835829at2759"/>
<feature type="compositionally biased region" description="Pro residues" evidence="5">
    <location>
        <begin position="182"/>
        <end position="193"/>
    </location>
</feature>
<keyword evidence="7" id="KW-1185">Reference proteome</keyword>
<dbReference type="Proteomes" id="UP000195402">
    <property type="component" value="Unassembled WGS sequence"/>
</dbReference>
<name>A0A200PNG5_MACCD</name>